<dbReference type="EMBL" id="PPTY01000001">
    <property type="protein sequence ID" value="RDB89039.1"/>
    <property type="molecule type" value="Genomic_DNA"/>
</dbReference>
<accession>A0A369NC76</accession>
<evidence type="ECO:0000313" key="1">
    <source>
        <dbReference type="EMBL" id="RDB89039.1"/>
    </source>
</evidence>
<name>A0A369NC76_EGGLN</name>
<evidence type="ECO:0008006" key="3">
    <source>
        <dbReference type="Google" id="ProtNLM"/>
    </source>
</evidence>
<dbReference type="Proteomes" id="UP000253857">
    <property type="component" value="Unassembled WGS sequence"/>
</dbReference>
<dbReference type="RefSeq" id="WP_035585343.1">
    <property type="nucleotide sequence ID" value="NZ_PPTY01000001.1"/>
</dbReference>
<organism evidence="1 2">
    <name type="scientific">Eggerthella lenta</name>
    <name type="common">Eubacterium lentum</name>
    <dbReference type="NCBI Taxonomy" id="84112"/>
    <lineage>
        <taxon>Bacteria</taxon>
        <taxon>Bacillati</taxon>
        <taxon>Actinomycetota</taxon>
        <taxon>Coriobacteriia</taxon>
        <taxon>Eggerthellales</taxon>
        <taxon>Eggerthellaceae</taxon>
        <taxon>Eggerthella</taxon>
    </lineage>
</organism>
<reference evidence="1 2" key="1">
    <citation type="journal article" date="2018" name="Elife">
        <title>Discovery and characterization of a prevalent human gut bacterial enzyme sufficient for the inactivation of a family of plant toxins.</title>
        <authorList>
            <person name="Koppel N."/>
            <person name="Bisanz J.E."/>
            <person name="Pandelia M.E."/>
            <person name="Turnbaugh P.J."/>
            <person name="Balskus E.P."/>
        </authorList>
    </citation>
    <scope>NUCLEOTIDE SEQUENCE [LARGE SCALE GENOMIC DNA]</scope>
    <source>
        <strain evidence="1 2">FAA1-1-60AUCSF</strain>
    </source>
</reference>
<evidence type="ECO:0000313" key="2">
    <source>
        <dbReference type="Proteomes" id="UP000253857"/>
    </source>
</evidence>
<comment type="caution">
    <text evidence="1">The sequence shown here is derived from an EMBL/GenBank/DDBJ whole genome shotgun (WGS) entry which is preliminary data.</text>
</comment>
<dbReference type="AlphaFoldDB" id="A0A369NC76"/>
<protein>
    <recommendedName>
        <fullName evidence="3">Phage gp6-like head-tail connector protein</fullName>
    </recommendedName>
</protein>
<sequence>MVTKQDVLDYLTIDDCDDAAGDEMVSRRIERCIKSAEGWIKESVCEQVDMEDALAEELLIKAAGELYENRSFAEKGGINSKATAALNRMAADFAMQLRCKYGGDV</sequence>
<gene>
    <name evidence="1" type="ORF">C1871_00795</name>
</gene>
<proteinExistence type="predicted"/>